<dbReference type="KEGG" id="gms:SOIL9_70470"/>
<keyword evidence="2" id="KW-1185">Reference proteome</keyword>
<dbReference type="RefSeq" id="WP_162673157.1">
    <property type="nucleotide sequence ID" value="NZ_LR593886.1"/>
</dbReference>
<reference evidence="1 2" key="1">
    <citation type="submission" date="2019-05" db="EMBL/GenBank/DDBJ databases">
        <authorList>
            <consortium name="Science for Life Laboratories"/>
        </authorList>
    </citation>
    <scope>NUCLEOTIDE SEQUENCE [LARGE SCALE GENOMIC DNA]</scope>
    <source>
        <strain evidence="1">Soil9</strain>
    </source>
</reference>
<proteinExistence type="predicted"/>
<protein>
    <submittedName>
        <fullName evidence="1">Uncharacterized protein</fullName>
    </submittedName>
</protein>
<dbReference type="Proteomes" id="UP000464178">
    <property type="component" value="Chromosome"/>
</dbReference>
<dbReference type="AlphaFoldDB" id="A0A6P2DKD4"/>
<evidence type="ECO:0000313" key="1">
    <source>
        <dbReference type="EMBL" id="VTS03845.1"/>
    </source>
</evidence>
<gene>
    <name evidence="1" type="ORF">SOIL9_70470</name>
</gene>
<organism evidence="1 2">
    <name type="scientific">Gemmata massiliana</name>
    <dbReference type="NCBI Taxonomy" id="1210884"/>
    <lineage>
        <taxon>Bacteria</taxon>
        <taxon>Pseudomonadati</taxon>
        <taxon>Planctomycetota</taxon>
        <taxon>Planctomycetia</taxon>
        <taxon>Gemmatales</taxon>
        <taxon>Gemmataceae</taxon>
        <taxon>Gemmata</taxon>
    </lineage>
</organism>
<dbReference type="EMBL" id="LR593886">
    <property type="protein sequence ID" value="VTS03845.1"/>
    <property type="molecule type" value="Genomic_DNA"/>
</dbReference>
<name>A0A6P2DKD4_9BACT</name>
<accession>A0A6P2DKD4</accession>
<sequence length="109" mass="12193">MFHVVDLLSGNTPVFLEEDPRIDPDFPRDLEVIENVDLEKDLQRSDRLFPDGGARPFPAVGVAIEEPNKYRAFGHESDISGSGYRQVGIGAACVVKNWKEYCKNRKVSG</sequence>
<evidence type="ECO:0000313" key="2">
    <source>
        <dbReference type="Proteomes" id="UP000464178"/>
    </source>
</evidence>